<keyword evidence="12" id="KW-1185">Reference proteome</keyword>
<keyword evidence="8" id="KW-0539">Nucleus</keyword>
<dbReference type="Pfam" id="PF18808">
    <property type="entry name" value="Importin_rep_4"/>
    <property type="match status" value="1"/>
</dbReference>
<evidence type="ECO:0000256" key="1">
    <source>
        <dbReference type="ARBA" id="ARBA00004123"/>
    </source>
</evidence>
<dbReference type="GO" id="GO:0005737">
    <property type="term" value="C:cytoplasm"/>
    <property type="evidence" value="ECO:0007669"/>
    <property type="project" value="UniProtKB-SubCell"/>
</dbReference>
<evidence type="ECO:0000259" key="9">
    <source>
        <dbReference type="SMART" id="SM00913"/>
    </source>
</evidence>
<comment type="subcellular location">
    <subcellularLocation>
        <location evidence="2">Cytoplasm</location>
    </subcellularLocation>
    <subcellularLocation>
        <location evidence="1">Nucleus</location>
    </subcellularLocation>
</comment>
<dbReference type="SUPFAM" id="SSF48371">
    <property type="entry name" value="ARM repeat"/>
    <property type="match status" value="2"/>
</dbReference>
<feature type="domain" description="Importin N-terminal" evidence="9">
    <location>
        <begin position="36"/>
        <end position="107"/>
    </location>
</feature>
<reference evidence="11" key="1">
    <citation type="journal article" date="2019" name="Plant J.">
        <title>Chlorella vulgaris genome assembly and annotation reveals the molecular basis for metabolic acclimation to high light conditions.</title>
        <authorList>
            <person name="Cecchin M."/>
            <person name="Marcolungo L."/>
            <person name="Rossato M."/>
            <person name="Girolomoni L."/>
            <person name="Cosentino E."/>
            <person name="Cuine S."/>
            <person name="Li-Beisson Y."/>
            <person name="Delledonne M."/>
            <person name="Ballottari M."/>
        </authorList>
    </citation>
    <scope>NUCLEOTIDE SEQUENCE</scope>
    <source>
        <strain evidence="11">211/11P</strain>
    </source>
</reference>
<dbReference type="InterPro" id="IPR057672">
    <property type="entry name" value="TPR_IPO4/5"/>
</dbReference>
<dbReference type="SMART" id="SM00913">
    <property type="entry name" value="IBN_N"/>
    <property type="match status" value="1"/>
</dbReference>
<dbReference type="InterPro" id="IPR040122">
    <property type="entry name" value="Importin_beta"/>
</dbReference>
<dbReference type="Pfam" id="PF25574">
    <property type="entry name" value="TPR_IMB1"/>
    <property type="match status" value="1"/>
</dbReference>
<dbReference type="PANTHER" id="PTHR10527">
    <property type="entry name" value="IMPORTIN BETA"/>
    <property type="match status" value="1"/>
</dbReference>
<reference evidence="11" key="2">
    <citation type="submission" date="2020-11" db="EMBL/GenBank/DDBJ databases">
        <authorList>
            <person name="Cecchin M."/>
            <person name="Marcolungo L."/>
            <person name="Rossato M."/>
            <person name="Girolomoni L."/>
            <person name="Cosentino E."/>
            <person name="Cuine S."/>
            <person name="Li-Beisson Y."/>
            <person name="Delledonne M."/>
            <person name="Ballottari M."/>
        </authorList>
    </citation>
    <scope>NUCLEOTIDE SEQUENCE</scope>
    <source>
        <strain evidence="11">211/11P</strain>
        <tissue evidence="11">Whole cell</tissue>
    </source>
</reference>
<dbReference type="Gene3D" id="1.25.10.10">
    <property type="entry name" value="Leucine-rich Repeat Variant"/>
    <property type="match status" value="1"/>
</dbReference>
<evidence type="ECO:0000256" key="2">
    <source>
        <dbReference type="ARBA" id="ARBA00004496"/>
    </source>
</evidence>
<dbReference type="GO" id="GO:0006606">
    <property type="term" value="P:protein import into nucleus"/>
    <property type="evidence" value="ECO:0007669"/>
    <property type="project" value="InterPro"/>
</dbReference>
<sequence length="1107" mass="120297">MTASAGVDALVAGDAAAFEQLCAMLMSSENEQRSQAEAAFEQLKKHPDACAQQLVRALRQSPSLETRGLCAVLLRKVLTRDESSIWPRMSAPAKAAVKAEMLGCIQGEEQRAVTKKVCDCVSELAAGIIEDQGWPELLPFMFQLVQSGQPRLVESALLIFAAMARYVMGVLVQYMGTLNGVLQQCLGSNEADVRLAAMKATCVFISELESAEDRDKFQATLPALLSCIGRALNEGDDSSAQDAIEMFIEIAEAHPRFLRRQLPAVVDAMLQIAESESLDEGVRMLAAEFLVTLCEAREKAPGMMRKLPQFGDRLFKCLVLFLLDVEDDPEWHSAEDEKHEHEGEGDLFDFGQECLDRAALSLGANTVAASAGALLPVLLADGDWKRRHAALITIAQIAEGCCKVFVKQMEGLVTLCLQGVTDAHPKVRWASCQALGQLCTDLGPDLQDSQHATLLPPLILLMDDFNNPRVQAHACAAVVNFAEASDQDTLAPYLDTLISKLLALLQRGRRKVQEAALTAIAALADTAEEYFIKYYDSCMPIMTSILTHASGKEMHLLRAKALECVSLVGLAVGKERFGEDAKGVMQYMQQVQAAGLEADDPLASYMLQAGARICKALGQDFLPYLQLVMPPLLAAAQLKPDVNVVDLEDTDGEEEDDEDIETFVVGGKRVSLHTSVLEEKATACNMICCYADELKEGFYPYVEQVTQLMVPLLKFYFNEEVRASAAQALPEMLRSASLAAAKGLGPDAAYVRTMLGFVWEPLVEAIPKEPDMEILVNLLEAVDEIIDIVDGPKMLTLEQIAAAFSQFAGVVSEYEERREGRLDRMKSEDFDAEEQEAIMLEHESETELLDALGSCITTTLRLFGDGALPLVEALMPAVSKLLEKGRFPEERRVAICIMDDVLEHSPAGGEKYAAQVLPILLQGCADRDATVRQCSVYGLGCAAQHRSQGFQPHAAAAVQAVLGLITAPDARSADNELCFDNAVSALGKLLEFQPAAIDAQAGGLFVSQLPLKGDTVEARVVHKQLVGFIQRSDPRILGDSNANLPKIVEVFAKVLAKGHKLVDADVSPQMATLLKQMQAHLPPGVFAGCVAALKPKQQQRLQDILSA</sequence>
<dbReference type="InterPro" id="IPR041653">
    <property type="entry name" value="Importin_rep_4"/>
</dbReference>
<evidence type="ECO:0000256" key="6">
    <source>
        <dbReference type="ARBA" id="ARBA00022927"/>
    </source>
</evidence>
<keyword evidence="3" id="KW-0813">Transport</keyword>
<dbReference type="GO" id="GO:0005634">
    <property type="term" value="C:nucleus"/>
    <property type="evidence" value="ECO:0007669"/>
    <property type="project" value="UniProtKB-SubCell"/>
</dbReference>
<name>A0A9D4YXZ3_CHLVU</name>
<evidence type="ECO:0008006" key="13">
    <source>
        <dbReference type="Google" id="ProtNLM"/>
    </source>
</evidence>
<keyword evidence="7" id="KW-0007">Acetylation</keyword>
<dbReference type="EMBL" id="SIDB01000005">
    <property type="protein sequence ID" value="KAI3432759.1"/>
    <property type="molecule type" value="Genomic_DNA"/>
</dbReference>
<dbReference type="InterPro" id="IPR000357">
    <property type="entry name" value="HEAT"/>
</dbReference>
<dbReference type="OrthoDB" id="543373at2759"/>
<evidence type="ECO:0000313" key="12">
    <source>
        <dbReference type="Proteomes" id="UP001055712"/>
    </source>
</evidence>
<dbReference type="Pfam" id="PF02985">
    <property type="entry name" value="HEAT"/>
    <property type="match status" value="1"/>
</dbReference>
<dbReference type="InterPro" id="IPR058584">
    <property type="entry name" value="IMB1_TNPO1-like_TPR"/>
</dbReference>
<dbReference type="AlphaFoldDB" id="A0A9D4YXZ3"/>
<evidence type="ECO:0000256" key="7">
    <source>
        <dbReference type="ARBA" id="ARBA00022990"/>
    </source>
</evidence>
<protein>
    <recommendedName>
        <fullName evidence="13">TOG domain-containing protein</fullName>
    </recommendedName>
</protein>
<evidence type="ECO:0000313" key="11">
    <source>
        <dbReference type="EMBL" id="KAI3432759.1"/>
    </source>
</evidence>
<feature type="domain" description="TOG" evidence="10">
    <location>
        <begin position="346"/>
        <end position="600"/>
    </location>
</feature>
<evidence type="ECO:0000256" key="5">
    <source>
        <dbReference type="ARBA" id="ARBA00022737"/>
    </source>
</evidence>
<proteinExistence type="predicted"/>
<dbReference type="InterPro" id="IPR011989">
    <property type="entry name" value="ARM-like"/>
</dbReference>
<dbReference type="InterPro" id="IPR041389">
    <property type="entry name" value="Importin_rep_6"/>
</dbReference>
<keyword evidence="6" id="KW-0653">Protein transport</keyword>
<dbReference type="InterPro" id="IPR034085">
    <property type="entry name" value="TOG"/>
</dbReference>
<evidence type="ECO:0000256" key="4">
    <source>
        <dbReference type="ARBA" id="ARBA00022490"/>
    </source>
</evidence>
<dbReference type="Pfam" id="PF25780">
    <property type="entry name" value="TPR_IPO5"/>
    <property type="match status" value="1"/>
</dbReference>
<keyword evidence="5" id="KW-0677">Repeat</keyword>
<organism evidence="11 12">
    <name type="scientific">Chlorella vulgaris</name>
    <name type="common">Green alga</name>
    <dbReference type="NCBI Taxonomy" id="3077"/>
    <lineage>
        <taxon>Eukaryota</taxon>
        <taxon>Viridiplantae</taxon>
        <taxon>Chlorophyta</taxon>
        <taxon>core chlorophytes</taxon>
        <taxon>Trebouxiophyceae</taxon>
        <taxon>Chlorellales</taxon>
        <taxon>Chlorellaceae</taxon>
        <taxon>Chlorella clade</taxon>
        <taxon>Chlorella</taxon>
    </lineage>
</organism>
<dbReference type="Proteomes" id="UP001055712">
    <property type="component" value="Unassembled WGS sequence"/>
</dbReference>
<evidence type="ECO:0000256" key="3">
    <source>
        <dbReference type="ARBA" id="ARBA00022448"/>
    </source>
</evidence>
<dbReference type="GO" id="GO:0031267">
    <property type="term" value="F:small GTPase binding"/>
    <property type="evidence" value="ECO:0007669"/>
    <property type="project" value="InterPro"/>
</dbReference>
<comment type="caution">
    <text evidence="11">The sequence shown here is derived from an EMBL/GenBank/DDBJ whole genome shotgun (WGS) entry which is preliminary data.</text>
</comment>
<gene>
    <name evidence="11" type="ORF">D9Q98_004299</name>
</gene>
<keyword evidence="4" id="KW-0963">Cytoplasm</keyword>
<dbReference type="InterPro" id="IPR001494">
    <property type="entry name" value="Importin-beta_N"/>
</dbReference>
<evidence type="ECO:0000259" key="10">
    <source>
        <dbReference type="SMART" id="SM01349"/>
    </source>
</evidence>
<dbReference type="Pfam" id="PF18829">
    <property type="entry name" value="Importin_rep_6"/>
    <property type="match status" value="1"/>
</dbReference>
<dbReference type="SMART" id="SM01349">
    <property type="entry name" value="TOG"/>
    <property type="match status" value="1"/>
</dbReference>
<dbReference type="InterPro" id="IPR016024">
    <property type="entry name" value="ARM-type_fold"/>
</dbReference>
<accession>A0A9D4YXZ3</accession>
<evidence type="ECO:0000256" key="8">
    <source>
        <dbReference type="ARBA" id="ARBA00023242"/>
    </source>
</evidence>